<reference evidence="2" key="1">
    <citation type="journal article" name="BMC Genomics">
        <title>Long-read sequencing and de novo genome assembly of marine medaka (Oryzias melastigma).</title>
        <authorList>
            <person name="Liang P."/>
            <person name="Saqib H.S.A."/>
            <person name="Ni X."/>
            <person name="Shen Y."/>
        </authorList>
    </citation>
    <scope>NUCLEOTIDE SEQUENCE</scope>
    <source>
        <strain evidence="2">Bigg-433</strain>
    </source>
</reference>
<dbReference type="EMBL" id="WKFB01000349">
    <property type="protein sequence ID" value="KAF6725975.1"/>
    <property type="molecule type" value="Genomic_DNA"/>
</dbReference>
<accession>A0A834F5X9</accession>
<sequence length="141" mass="15203">MCDPKVTPEEINPLQLELQTLTASSKDLGYSERGLLKLGPQVLILLPLHILLILISLLEAKGKRFAGVSTVRNNIRLYDIIISSPLRLHAVPGAEGQKKPLTLSVIHGAAGGGSARRLPHAELGTRPGRPIIALRYPPMAL</sequence>
<keyword evidence="1" id="KW-0472">Membrane</keyword>
<evidence type="ECO:0000313" key="3">
    <source>
        <dbReference type="Proteomes" id="UP000646548"/>
    </source>
</evidence>
<keyword evidence="1" id="KW-0812">Transmembrane</keyword>
<feature type="transmembrane region" description="Helical" evidence="1">
    <location>
        <begin position="38"/>
        <end position="58"/>
    </location>
</feature>
<proteinExistence type="predicted"/>
<name>A0A834F5X9_ORYME</name>
<evidence type="ECO:0000313" key="2">
    <source>
        <dbReference type="EMBL" id="KAF6725975.1"/>
    </source>
</evidence>
<organism evidence="2 3">
    <name type="scientific">Oryzias melastigma</name>
    <name type="common">Marine medaka</name>
    <dbReference type="NCBI Taxonomy" id="30732"/>
    <lineage>
        <taxon>Eukaryota</taxon>
        <taxon>Metazoa</taxon>
        <taxon>Chordata</taxon>
        <taxon>Craniata</taxon>
        <taxon>Vertebrata</taxon>
        <taxon>Euteleostomi</taxon>
        <taxon>Actinopterygii</taxon>
        <taxon>Neopterygii</taxon>
        <taxon>Teleostei</taxon>
        <taxon>Neoteleostei</taxon>
        <taxon>Acanthomorphata</taxon>
        <taxon>Ovalentaria</taxon>
        <taxon>Atherinomorphae</taxon>
        <taxon>Beloniformes</taxon>
        <taxon>Adrianichthyidae</taxon>
        <taxon>Oryziinae</taxon>
        <taxon>Oryzias</taxon>
    </lineage>
</organism>
<dbReference type="Proteomes" id="UP000646548">
    <property type="component" value="Unassembled WGS sequence"/>
</dbReference>
<gene>
    <name evidence="2" type="ORF">FQA47_015758</name>
</gene>
<protein>
    <submittedName>
        <fullName evidence="2">Uncharacterized protein</fullName>
    </submittedName>
</protein>
<keyword evidence="1" id="KW-1133">Transmembrane helix</keyword>
<evidence type="ECO:0000256" key="1">
    <source>
        <dbReference type="SAM" id="Phobius"/>
    </source>
</evidence>
<comment type="caution">
    <text evidence="2">The sequence shown here is derived from an EMBL/GenBank/DDBJ whole genome shotgun (WGS) entry which is preliminary data.</text>
</comment>
<dbReference type="AlphaFoldDB" id="A0A834F5X9"/>